<dbReference type="Gene3D" id="2.40.30.40">
    <property type="entry name" value="Peptidase M42, domain 2"/>
    <property type="match status" value="1"/>
</dbReference>
<organism evidence="9">
    <name type="scientific">candidate division WOR-3 bacterium</name>
    <dbReference type="NCBI Taxonomy" id="2052148"/>
    <lineage>
        <taxon>Bacteria</taxon>
        <taxon>Bacteria division WOR-3</taxon>
    </lineage>
</organism>
<keyword evidence="4 8" id="KW-0479">Metal-binding</keyword>
<keyword evidence="5" id="KW-0378">Hydrolase</keyword>
<feature type="binding site" evidence="8">
    <location>
        <position position="205"/>
    </location>
    <ligand>
        <name>Zn(2+)</name>
        <dbReference type="ChEBI" id="CHEBI:29105"/>
        <label>2</label>
    </ligand>
</feature>
<dbReference type="GO" id="GO:0004177">
    <property type="term" value="F:aminopeptidase activity"/>
    <property type="evidence" value="ECO:0007669"/>
    <property type="project" value="UniProtKB-UniRule"/>
</dbReference>
<dbReference type="InterPro" id="IPR023367">
    <property type="entry name" value="Peptidase_M42_dom2"/>
</dbReference>
<dbReference type="PANTHER" id="PTHR32481">
    <property type="entry name" value="AMINOPEPTIDASE"/>
    <property type="match status" value="1"/>
</dbReference>
<evidence type="ECO:0000256" key="1">
    <source>
        <dbReference type="ARBA" id="ARBA00006272"/>
    </source>
</evidence>
<dbReference type="CDD" id="cd05656">
    <property type="entry name" value="M42_Frv"/>
    <property type="match status" value="1"/>
</dbReference>
<keyword evidence="2" id="KW-0031">Aminopeptidase</keyword>
<dbReference type="AlphaFoldDB" id="A0A7C0ZG87"/>
<evidence type="ECO:0000256" key="6">
    <source>
        <dbReference type="PIRNR" id="PIRNR001123"/>
    </source>
</evidence>
<reference evidence="9" key="1">
    <citation type="journal article" date="2020" name="mSystems">
        <title>Genome- and Community-Level Interaction Insights into Carbon Utilization and Element Cycling Functions of Hydrothermarchaeota in Hydrothermal Sediment.</title>
        <authorList>
            <person name="Zhou Z."/>
            <person name="Liu Y."/>
            <person name="Xu W."/>
            <person name="Pan J."/>
            <person name="Luo Z.H."/>
            <person name="Li M."/>
        </authorList>
    </citation>
    <scope>NUCLEOTIDE SEQUENCE [LARGE SCALE GENOMIC DNA]</scope>
    <source>
        <strain evidence="9">HyVt-102</strain>
    </source>
</reference>
<dbReference type="InterPro" id="IPR008007">
    <property type="entry name" value="Peptidase_M42"/>
</dbReference>
<dbReference type="GO" id="GO:0006508">
    <property type="term" value="P:proteolysis"/>
    <property type="evidence" value="ECO:0007669"/>
    <property type="project" value="UniProtKB-KW"/>
</dbReference>
<gene>
    <name evidence="9" type="ORF">ENF18_00145</name>
</gene>
<dbReference type="SUPFAM" id="SSF101821">
    <property type="entry name" value="Aminopeptidase/glucanase lid domain"/>
    <property type="match status" value="1"/>
</dbReference>
<evidence type="ECO:0000256" key="5">
    <source>
        <dbReference type="ARBA" id="ARBA00022801"/>
    </source>
</evidence>
<comment type="cofactor">
    <cofactor evidence="8">
        <name>a divalent metal cation</name>
        <dbReference type="ChEBI" id="CHEBI:60240"/>
    </cofactor>
    <text evidence="8">Binds 2 divalent metal cations per subunit.</text>
</comment>
<comment type="similarity">
    <text evidence="1 6">Belongs to the peptidase M42 family.</text>
</comment>
<feature type="binding site" evidence="8">
    <location>
        <position position="311"/>
    </location>
    <ligand>
        <name>Zn(2+)</name>
        <dbReference type="ChEBI" id="CHEBI:29105"/>
        <label>2</label>
    </ligand>
</feature>
<proteinExistence type="inferred from homology"/>
<dbReference type="InterPro" id="IPR051464">
    <property type="entry name" value="Peptidase_M42_aminopept"/>
</dbReference>
<evidence type="ECO:0000256" key="2">
    <source>
        <dbReference type="ARBA" id="ARBA00022438"/>
    </source>
</evidence>
<sequence length="347" mass="38190">MNIKEILEKLSNAYGASGYESGAAEEVTSLLKDKIDDVIRDKMGSVIGVVRAKNPRGKVMIATHLDELALVVKGIDGRFIRVSWIGGWDRRVLIGQEVVVMGRKRLMGVVGSIPPHYTRGKKEDVPSWEDLFVDVGLDEKELKKLVSIGDPVYMARRFTPLSGDYASGKALDNRASCAMLVSLLLQAKYEGINWDLYGVFTVQEEETGLGAFTSTYHINPDIGFAVDVTQGTSFGVGEDLAFPLGKGPVIATGPNIHPRIFEALKKIAEDREIPYQIEPVPGLTGTDAAIIQIVREGIPTGLVSIPLRYMHTPVETVNLKDIDRTVRLLLYFLKEFEGIRMEVESGT</sequence>
<feature type="active site" description="Proton acceptor" evidence="7">
    <location>
        <position position="204"/>
    </location>
</feature>
<protein>
    <submittedName>
        <fullName evidence="9">M42 family peptidase</fullName>
    </submittedName>
</protein>
<feature type="binding site" evidence="8">
    <location>
        <position position="64"/>
    </location>
    <ligand>
        <name>Zn(2+)</name>
        <dbReference type="ChEBI" id="CHEBI:29105"/>
        <label>1</label>
    </ligand>
</feature>
<evidence type="ECO:0000313" key="9">
    <source>
        <dbReference type="EMBL" id="HDI82183.1"/>
    </source>
</evidence>
<evidence type="ECO:0000256" key="8">
    <source>
        <dbReference type="PIRSR" id="PIRSR001123-2"/>
    </source>
</evidence>
<feature type="binding site" evidence="8">
    <location>
        <position position="172"/>
    </location>
    <ligand>
        <name>Zn(2+)</name>
        <dbReference type="ChEBI" id="CHEBI:29105"/>
        <label>1</label>
    </ligand>
</feature>
<keyword evidence="3" id="KW-0645">Protease</keyword>
<dbReference type="Gene3D" id="3.40.630.10">
    <property type="entry name" value="Zn peptidases"/>
    <property type="match status" value="1"/>
</dbReference>
<evidence type="ECO:0000256" key="3">
    <source>
        <dbReference type="ARBA" id="ARBA00022670"/>
    </source>
</evidence>
<dbReference type="EMBL" id="DQWE01000008">
    <property type="protein sequence ID" value="HDI82183.1"/>
    <property type="molecule type" value="Genomic_DNA"/>
</dbReference>
<evidence type="ECO:0000256" key="7">
    <source>
        <dbReference type="PIRSR" id="PIRSR001123-1"/>
    </source>
</evidence>
<dbReference type="GO" id="GO:0046872">
    <property type="term" value="F:metal ion binding"/>
    <property type="evidence" value="ECO:0007669"/>
    <property type="project" value="UniProtKB-UniRule"/>
</dbReference>
<dbReference type="PIRSF" id="PIRSF001123">
    <property type="entry name" value="PepA_GA"/>
    <property type="match status" value="1"/>
</dbReference>
<evidence type="ECO:0000256" key="4">
    <source>
        <dbReference type="ARBA" id="ARBA00022723"/>
    </source>
</evidence>
<accession>A0A7C0ZG87</accession>
<dbReference type="SUPFAM" id="SSF53187">
    <property type="entry name" value="Zn-dependent exopeptidases"/>
    <property type="match status" value="1"/>
</dbReference>
<dbReference type="Pfam" id="PF05343">
    <property type="entry name" value="Peptidase_M42"/>
    <property type="match status" value="1"/>
</dbReference>
<dbReference type="PANTHER" id="PTHR32481:SF0">
    <property type="entry name" value="AMINOPEPTIDASE YPDE-RELATED"/>
    <property type="match status" value="1"/>
</dbReference>
<feature type="binding site" evidence="8">
    <location>
        <position position="172"/>
    </location>
    <ligand>
        <name>Zn(2+)</name>
        <dbReference type="ChEBI" id="CHEBI:29105"/>
        <label>2</label>
    </ligand>
</feature>
<comment type="caution">
    <text evidence="9">The sequence shown here is derived from an EMBL/GenBank/DDBJ whole genome shotgun (WGS) entry which is preliminary data.</text>
</comment>
<name>A0A7C0ZG87_UNCW3</name>
<feature type="binding site" evidence="8">
    <location>
        <position position="227"/>
    </location>
    <ligand>
        <name>Zn(2+)</name>
        <dbReference type="ChEBI" id="CHEBI:29105"/>
        <label>1</label>
    </ligand>
</feature>
<dbReference type="Proteomes" id="UP000885847">
    <property type="component" value="Unassembled WGS sequence"/>
</dbReference>